<gene>
    <name evidence="2" type="ORF">GCM10023196_055520</name>
</gene>
<organism evidence="2 3">
    <name type="scientific">Actinoallomurus vinaceus</name>
    <dbReference type="NCBI Taxonomy" id="1080074"/>
    <lineage>
        <taxon>Bacteria</taxon>
        <taxon>Bacillati</taxon>
        <taxon>Actinomycetota</taxon>
        <taxon>Actinomycetes</taxon>
        <taxon>Streptosporangiales</taxon>
        <taxon>Thermomonosporaceae</taxon>
        <taxon>Actinoallomurus</taxon>
    </lineage>
</organism>
<sequence length="98" mass="11015">MMDPQKRVLEQRYIEVDDLAHDPTLLDGCPHRYVFVAARPKAGLSLQPFHGNLPRLLWCVEMLETRGWEPVAWETGGGPQTRLGTLMRRSGSGAEGRS</sequence>
<proteinExistence type="predicted"/>
<evidence type="ECO:0000256" key="1">
    <source>
        <dbReference type="SAM" id="MobiDB-lite"/>
    </source>
</evidence>
<reference evidence="3" key="1">
    <citation type="journal article" date="2019" name="Int. J. Syst. Evol. Microbiol.">
        <title>The Global Catalogue of Microorganisms (GCM) 10K type strain sequencing project: providing services to taxonomists for standard genome sequencing and annotation.</title>
        <authorList>
            <consortium name="The Broad Institute Genomics Platform"/>
            <consortium name="The Broad Institute Genome Sequencing Center for Infectious Disease"/>
            <person name="Wu L."/>
            <person name="Ma J."/>
        </authorList>
    </citation>
    <scope>NUCLEOTIDE SEQUENCE [LARGE SCALE GENOMIC DNA]</scope>
    <source>
        <strain evidence="3">JCM 17939</strain>
    </source>
</reference>
<evidence type="ECO:0000313" key="3">
    <source>
        <dbReference type="Proteomes" id="UP001501442"/>
    </source>
</evidence>
<dbReference type="EMBL" id="BAABHK010000008">
    <property type="protein sequence ID" value="GAA4630380.1"/>
    <property type="molecule type" value="Genomic_DNA"/>
</dbReference>
<keyword evidence="3" id="KW-1185">Reference proteome</keyword>
<name>A0ABP8UI10_9ACTN</name>
<accession>A0ABP8UI10</accession>
<dbReference type="Proteomes" id="UP001501442">
    <property type="component" value="Unassembled WGS sequence"/>
</dbReference>
<comment type="caution">
    <text evidence="2">The sequence shown here is derived from an EMBL/GenBank/DDBJ whole genome shotgun (WGS) entry which is preliminary data.</text>
</comment>
<evidence type="ECO:0000313" key="2">
    <source>
        <dbReference type="EMBL" id="GAA4630380.1"/>
    </source>
</evidence>
<protein>
    <submittedName>
        <fullName evidence="2">Uncharacterized protein</fullName>
    </submittedName>
</protein>
<feature type="region of interest" description="Disordered" evidence="1">
    <location>
        <begin position="79"/>
        <end position="98"/>
    </location>
</feature>